<feature type="domain" description="Glycosyl transferase family 1" evidence="1">
    <location>
        <begin position="290"/>
        <end position="439"/>
    </location>
</feature>
<evidence type="ECO:0000313" key="2">
    <source>
        <dbReference type="EMBL" id="MCK8782465.1"/>
    </source>
</evidence>
<evidence type="ECO:0000259" key="1">
    <source>
        <dbReference type="Pfam" id="PF00534"/>
    </source>
</evidence>
<dbReference type="GO" id="GO:0016757">
    <property type="term" value="F:glycosyltransferase activity"/>
    <property type="evidence" value="ECO:0007669"/>
    <property type="project" value="UniProtKB-KW"/>
</dbReference>
<keyword evidence="2" id="KW-0808">Transferase</keyword>
<dbReference type="InterPro" id="IPR050194">
    <property type="entry name" value="Glycosyltransferase_grp1"/>
</dbReference>
<dbReference type="EC" id="2.4.-.-" evidence="2"/>
<dbReference type="Gene3D" id="3.40.50.2000">
    <property type="entry name" value="Glycogen Phosphorylase B"/>
    <property type="match status" value="2"/>
</dbReference>
<organism evidence="2 3">
    <name type="scientific">Neorhizobium turbinariae</name>
    <dbReference type="NCBI Taxonomy" id="2937795"/>
    <lineage>
        <taxon>Bacteria</taxon>
        <taxon>Pseudomonadati</taxon>
        <taxon>Pseudomonadota</taxon>
        <taxon>Alphaproteobacteria</taxon>
        <taxon>Hyphomicrobiales</taxon>
        <taxon>Rhizobiaceae</taxon>
        <taxon>Rhizobium/Agrobacterium group</taxon>
        <taxon>Neorhizobium</taxon>
    </lineage>
</organism>
<dbReference type="Pfam" id="PF00534">
    <property type="entry name" value="Glycos_transf_1"/>
    <property type="match status" value="1"/>
</dbReference>
<dbReference type="SUPFAM" id="SSF53756">
    <property type="entry name" value="UDP-Glycosyltransferase/glycogen phosphorylase"/>
    <property type="match status" value="1"/>
</dbReference>
<keyword evidence="3" id="KW-1185">Reference proteome</keyword>
<proteinExistence type="predicted"/>
<accession>A0ABT0IX93</accession>
<protein>
    <submittedName>
        <fullName evidence="2">Glycosyltransferase</fullName>
        <ecNumber evidence="2">2.4.-.-</ecNumber>
    </submittedName>
</protein>
<evidence type="ECO:0000313" key="3">
    <source>
        <dbReference type="Proteomes" id="UP001202827"/>
    </source>
</evidence>
<reference evidence="2 3" key="1">
    <citation type="submission" date="2022-04" db="EMBL/GenBank/DDBJ databases">
        <title>Rhizobium coralii sp. nov., isolated from coral Turbinaria peltata.</title>
        <authorList>
            <person name="Sun H."/>
        </authorList>
    </citation>
    <scope>NUCLEOTIDE SEQUENCE [LARGE SCALE GENOMIC DNA]</scope>
    <source>
        <strain evidence="2 3">NTR19</strain>
    </source>
</reference>
<dbReference type="Proteomes" id="UP001202827">
    <property type="component" value="Unassembled WGS sequence"/>
</dbReference>
<keyword evidence="2" id="KW-0328">Glycosyltransferase</keyword>
<dbReference type="PANTHER" id="PTHR45947">
    <property type="entry name" value="SULFOQUINOVOSYL TRANSFERASE SQD2"/>
    <property type="match status" value="1"/>
</dbReference>
<sequence>MRASIALPRCGHSKSGITEGRRASRIVLFLCHTCKLTPLVEAASPAMSVCGTERVATHGLYLDGRTTLPNRRAAREMRIAYFTNQYPAPSHTFIRREITALEERGHSIRRYAVRPFKGELKNPEDLREAANTRQLLKTAPGSAALSLIRVLCMRPASFFRAAASAFCFGRGSEGRLLVHLAYLAEAAILADWCLREKIEHLHVHFGTNPATVAVFAHQICGVRFSFTVHGPEEFDRPEALSLYEKIRVSSFVVAVSSYGRSQLMRWAKSADWKKICVVRCGLDEQYLRDRTVSSATGKRLVCIARLSEQKGHLLLVQAAAQLKAENLDFELVLVGDGPLRLEIEEQVKHLGLSDTVKLTGTLSQDDVRAEILKAKALVLPSFAEGLPVVLMESLALSRPVIATYIAGIPELVRPDNGWLVPAGDVEALVGAMREALLASDMELLRKGDAGRRLALEKHNVSNSAAVIERLMAQADPA</sequence>
<comment type="caution">
    <text evidence="2">The sequence shown here is derived from an EMBL/GenBank/DDBJ whole genome shotgun (WGS) entry which is preliminary data.</text>
</comment>
<gene>
    <name evidence="2" type="ORF">M0654_21035</name>
</gene>
<dbReference type="EMBL" id="JALPRY010000028">
    <property type="protein sequence ID" value="MCK8782465.1"/>
    <property type="molecule type" value="Genomic_DNA"/>
</dbReference>
<dbReference type="RefSeq" id="WP_248684751.1">
    <property type="nucleotide sequence ID" value="NZ_JALPRY010000028.1"/>
</dbReference>
<dbReference type="PANTHER" id="PTHR45947:SF15">
    <property type="entry name" value="TEICHURONIC ACID BIOSYNTHESIS GLYCOSYLTRANSFERASE TUAC-RELATED"/>
    <property type="match status" value="1"/>
</dbReference>
<name>A0ABT0IX93_9HYPH</name>
<dbReference type="InterPro" id="IPR001296">
    <property type="entry name" value="Glyco_trans_1"/>
</dbReference>